<evidence type="ECO:0000256" key="5">
    <source>
        <dbReference type="SAM" id="Phobius"/>
    </source>
</evidence>
<dbReference type="PANTHER" id="PTHR32089:SF112">
    <property type="entry name" value="LYSOZYME-LIKE PROTEIN-RELATED"/>
    <property type="match status" value="1"/>
</dbReference>
<evidence type="ECO:0000256" key="1">
    <source>
        <dbReference type="ARBA" id="ARBA00023224"/>
    </source>
</evidence>
<dbReference type="PANTHER" id="PTHR32089">
    <property type="entry name" value="METHYL-ACCEPTING CHEMOTAXIS PROTEIN MCPB"/>
    <property type="match status" value="1"/>
</dbReference>
<dbReference type="InterPro" id="IPR004089">
    <property type="entry name" value="MCPsignal_dom"/>
</dbReference>
<dbReference type="SMART" id="SM00283">
    <property type="entry name" value="MA"/>
    <property type="match status" value="1"/>
</dbReference>
<dbReference type="SUPFAM" id="SSF58104">
    <property type="entry name" value="Methyl-accepting chemotaxis protein (MCP) signaling domain"/>
    <property type="match status" value="1"/>
</dbReference>
<dbReference type="SMART" id="SM00304">
    <property type="entry name" value="HAMP"/>
    <property type="match status" value="1"/>
</dbReference>
<dbReference type="InterPro" id="IPR032255">
    <property type="entry name" value="HBM"/>
</dbReference>
<feature type="coiled-coil region" evidence="4">
    <location>
        <begin position="81"/>
        <end position="108"/>
    </location>
</feature>
<dbReference type="RefSeq" id="WP_211551284.1">
    <property type="nucleotide sequence ID" value="NZ_JAGTUF010000024.1"/>
</dbReference>
<feature type="transmembrane region" description="Helical" evidence="5">
    <location>
        <begin position="20"/>
        <end position="39"/>
    </location>
</feature>
<dbReference type="PROSITE" id="PS50111">
    <property type="entry name" value="CHEMOTAXIS_TRANSDUC_2"/>
    <property type="match status" value="1"/>
</dbReference>
<name>A0ABS5IGD4_9PROT</name>
<dbReference type="Pfam" id="PF00015">
    <property type="entry name" value="MCPsignal"/>
    <property type="match status" value="1"/>
</dbReference>
<keyword evidence="5" id="KW-0812">Transmembrane</keyword>
<protein>
    <submittedName>
        <fullName evidence="9">HAMP domain-containing protein</fullName>
    </submittedName>
</protein>
<keyword evidence="5" id="KW-1133">Transmembrane helix</keyword>
<evidence type="ECO:0000256" key="4">
    <source>
        <dbReference type="SAM" id="Coils"/>
    </source>
</evidence>
<comment type="caution">
    <text evidence="9">The sequence shown here is derived from an EMBL/GenBank/DDBJ whole genome shotgun (WGS) entry which is preliminary data.</text>
</comment>
<reference evidence="9 10" key="1">
    <citation type="submission" date="2021-04" db="EMBL/GenBank/DDBJ databases">
        <title>Magnetospirillum sulfuroxidans sp. nov., a facultative chemolithoautotrophic sulfur-oxidizing alphaproteobacterium isolated from freshwater sediment and proposals for Paramagetospirillum gen. nov., and Magnetospirillaceae fam. nov.</title>
        <authorList>
            <person name="Koziaeva V."/>
            <person name="Geelhoed J.S."/>
            <person name="Sorokin D.Y."/>
            <person name="Grouzdev D.S."/>
        </authorList>
    </citation>
    <scope>NUCLEOTIDE SEQUENCE [LARGE SCALE GENOMIC DNA]</scope>
    <source>
        <strain evidence="9 10">J10</strain>
    </source>
</reference>
<evidence type="ECO:0000259" key="6">
    <source>
        <dbReference type="PROSITE" id="PS50111"/>
    </source>
</evidence>
<keyword evidence="1 3" id="KW-0807">Transducer</keyword>
<evidence type="ECO:0000259" key="7">
    <source>
        <dbReference type="PROSITE" id="PS50885"/>
    </source>
</evidence>
<proteinExistence type="inferred from homology"/>
<dbReference type="PROSITE" id="PS50885">
    <property type="entry name" value="HAMP"/>
    <property type="match status" value="1"/>
</dbReference>
<organism evidence="9 10">
    <name type="scientific">Magnetospirillum sulfuroxidans</name>
    <dbReference type="NCBI Taxonomy" id="611300"/>
    <lineage>
        <taxon>Bacteria</taxon>
        <taxon>Pseudomonadati</taxon>
        <taxon>Pseudomonadota</taxon>
        <taxon>Alphaproteobacteria</taxon>
        <taxon>Rhodospirillales</taxon>
        <taxon>Rhodospirillaceae</taxon>
        <taxon>Magnetospirillum</taxon>
    </lineage>
</organism>
<keyword evidence="4" id="KW-0175">Coiled coil</keyword>
<accession>A0ABS5IGD4</accession>
<feature type="transmembrane region" description="Helical" evidence="5">
    <location>
        <begin position="306"/>
        <end position="329"/>
    </location>
</feature>
<dbReference type="CDD" id="cd06225">
    <property type="entry name" value="HAMP"/>
    <property type="match status" value="1"/>
</dbReference>
<dbReference type="InterPro" id="IPR003660">
    <property type="entry name" value="HAMP_dom"/>
</dbReference>
<feature type="domain" description="Methyl-accepting transducer" evidence="6">
    <location>
        <begin position="420"/>
        <end position="642"/>
    </location>
</feature>
<gene>
    <name evidence="9" type="ORF">KEC16_17365</name>
</gene>
<feature type="domain" description="HAMP" evidence="7">
    <location>
        <begin position="326"/>
        <end position="379"/>
    </location>
</feature>
<dbReference type="Gene3D" id="1.10.287.950">
    <property type="entry name" value="Methyl-accepting chemotaxis protein"/>
    <property type="match status" value="1"/>
</dbReference>
<evidence type="ECO:0000256" key="3">
    <source>
        <dbReference type="PROSITE-ProRule" id="PRU00284"/>
    </source>
</evidence>
<evidence type="ECO:0000259" key="8">
    <source>
        <dbReference type="PROSITE" id="PS51753"/>
    </source>
</evidence>
<evidence type="ECO:0000256" key="2">
    <source>
        <dbReference type="ARBA" id="ARBA00029447"/>
    </source>
</evidence>
<dbReference type="EMBL" id="JAGTUF010000024">
    <property type="protein sequence ID" value="MBR9973499.1"/>
    <property type="molecule type" value="Genomic_DNA"/>
</dbReference>
<evidence type="ECO:0000313" key="9">
    <source>
        <dbReference type="EMBL" id="MBR9973499.1"/>
    </source>
</evidence>
<dbReference type="Gene3D" id="6.10.340.10">
    <property type="match status" value="1"/>
</dbReference>
<evidence type="ECO:0000313" key="10">
    <source>
        <dbReference type="Proteomes" id="UP000680714"/>
    </source>
</evidence>
<sequence length="676" mass="71282">MSDSAAFLGIFSRLRVRQKIVVGFLVVLSLIAFLGVQFVRYVGIIDRQLDHVMETGRDAMDTAQLAQLSERLDRVVLAYVVLQTENTLAAAKDELASFEQALAGLDRLTQHGGDPARIGAIQQAAKDYRAAFERVVAAVAKRREGQGKTYLSGAQLNTTAMAVVDLSLASGDSSLPQPALRMQQSLQATRMLTARYLSTFDPNDATAASDELVRLKESLAGLSAQVTIPRLQKFLASMKPGVETFSSGLSEATEGNQSLQAAQADSRLVLDRLLSAVSQVVTEFATTQDQTQANARDALASGRTQAVLMPILAILLGISCAIVIGASIAKPIRSLTATMVALAGGDKTVDVPAIGRHDEVGDMARAVQVFKDNAIEMDHLRAAQEHEHQHAEQAKREAMNNLAQNFESTVMDVVHHVVAEAELVQSNAMAVADVSLQTRQHATQGSAATEEASVNVNLVAAAVEELTSSVASISAQVNESTNIAGAAVEEARQADDVVTSLIEAAGRIGAVIHLIEKIASQTNLLALNATIEAARAGEAGKGFAVVAMEVKTLANQTTSATGEIGVQISAIQSATQGAVGAIRHIASTITRMNDIAGEISAAVEQQFEATREIGQSLQQAAVGTTEVARTIGDVLNQVNNAGSAADNLLGSAAKLGQQTTILRTEVNGFTDRIRRA</sequence>
<dbReference type="Proteomes" id="UP000680714">
    <property type="component" value="Unassembled WGS sequence"/>
</dbReference>
<feature type="domain" description="HBM" evidence="8">
    <location>
        <begin position="54"/>
        <end position="300"/>
    </location>
</feature>
<keyword evidence="10" id="KW-1185">Reference proteome</keyword>
<dbReference type="SMART" id="SM01358">
    <property type="entry name" value="HBM"/>
    <property type="match status" value="1"/>
</dbReference>
<comment type="similarity">
    <text evidence="2">Belongs to the methyl-accepting chemotaxis (MCP) protein family.</text>
</comment>
<keyword evidence="5" id="KW-0472">Membrane</keyword>
<dbReference type="PROSITE" id="PS51753">
    <property type="entry name" value="HBM"/>
    <property type="match status" value="1"/>
</dbReference>
<dbReference type="Pfam" id="PF00672">
    <property type="entry name" value="HAMP"/>
    <property type="match status" value="1"/>
</dbReference>